<feature type="compositionally biased region" description="Basic and acidic residues" evidence="1">
    <location>
        <begin position="261"/>
        <end position="280"/>
    </location>
</feature>
<evidence type="ECO:0000256" key="1">
    <source>
        <dbReference type="SAM" id="MobiDB-lite"/>
    </source>
</evidence>
<evidence type="ECO:0000313" key="3">
    <source>
        <dbReference type="RefSeq" id="XP_012941144.1"/>
    </source>
</evidence>
<proteinExistence type="predicted"/>
<reference evidence="3" key="1">
    <citation type="submission" date="2025-08" db="UniProtKB">
        <authorList>
            <consortium name="RefSeq"/>
        </authorList>
    </citation>
    <scope>IDENTIFICATION</scope>
</reference>
<feature type="compositionally biased region" description="Acidic residues" evidence="1">
    <location>
        <begin position="353"/>
        <end position="368"/>
    </location>
</feature>
<feature type="compositionally biased region" description="Basic and acidic residues" evidence="1">
    <location>
        <begin position="312"/>
        <end position="328"/>
    </location>
</feature>
<accession>A0ABM1A5D3</accession>
<feature type="region of interest" description="Disordered" evidence="1">
    <location>
        <begin position="130"/>
        <end position="157"/>
    </location>
</feature>
<name>A0ABM1A5D3_APLCA</name>
<evidence type="ECO:0000313" key="2">
    <source>
        <dbReference type="Proteomes" id="UP000694888"/>
    </source>
</evidence>
<protein>
    <submittedName>
        <fullName evidence="3">Uncharacterized protein LOC106012524</fullName>
    </submittedName>
</protein>
<feature type="region of interest" description="Disordered" evidence="1">
    <location>
        <begin position="220"/>
        <end position="334"/>
    </location>
</feature>
<feature type="region of interest" description="Disordered" evidence="1">
    <location>
        <begin position="352"/>
        <end position="382"/>
    </location>
</feature>
<sequence>MKSKLERPSTANTMLLVLKPREEEYKNLMPLTGSEKEREAWRKNRVIQMKLGAYLAEVRLQQKSTARLFKTEECRFLQEVSRRSNVPRSVMMLQQLQLYKEKTFPGAGYSYGHQILPSVSGRERLSNLHKHTPLSARNPARSRPHQSLLDRPQTSASVFRKSLEDRDAEIEDADVLYGKGDSNHQPESSNRAIVVEEKIYSLGDSDFKPQQFQNRHVTEFPSIQRSRETNSGENLKREVTLPDEGSANYSPSVSIIPSGKVETDSSEFLRKNSVSLERRNSSSKLSMTLKQKRDALSRSASLSKIPAVGKFNTKDGPIHEEDRPRDPSNSDDSFEVDTKLEELLADEIRAFENEEAGESAEVNDDVFGENDPSNGKEETEDEKLGIIDLDAFENSEGPFSLEKPDTFMKSTKASKVKTNFNRLKAEPVMPLRHNITSVLRQERTRYEASQTKIKDYLHKMTSRDFMTKGQNARDTTSAQSRKSSAKK</sequence>
<gene>
    <name evidence="3" type="primary">LOC106012524</name>
</gene>
<dbReference type="Proteomes" id="UP000694888">
    <property type="component" value="Unplaced"/>
</dbReference>
<feature type="compositionally biased region" description="Polar residues" evidence="1">
    <location>
        <begin position="468"/>
        <end position="487"/>
    </location>
</feature>
<dbReference type="RefSeq" id="XP_012941144.1">
    <property type="nucleotide sequence ID" value="XM_013085690.1"/>
</dbReference>
<feature type="compositionally biased region" description="Basic and acidic residues" evidence="1">
    <location>
        <begin position="225"/>
        <end position="240"/>
    </location>
</feature>
<dbReference type="GeneID" id="106012524"/>
<feature type="region of interest" description="Disordered" evidence="1">
    <location>
        <begin position="461"/>
        <end position="487"/>
    </location>
</feature>
<keyword evidence="2" id="KW-1185">Reference proteome</keyword>
<organism evidence="2 3">
    <name type="scientific">Aplysia californica</name>
    <name type="common">California sea hare</name>
    <dbReference type="NCBI Taxonomy" id="6500"/>
    <lineage>
        <taxon>Eukaryota</taxon>
        <taxon>Metazoa</taxon>
        <taxon>Spiralia</taxon>
        <taxon>Lophotrochozoa</taxon>
        <taxon>Mollusca</taxon>
        <taxon>Gastropoda</taxon>
        <taxon>Heterobranchia</taxon>
        <taxon>Euthyneura</taxon>
        <taxon>Tectipleura</taxon>
        <taxon>Aplysiida</taxon>
        <taxon>Aplysioidea</taxon>
        <taxon>Aplysiidae</taxon>
        <taxon>Aplysia</taxon>
    </lineage>
</organism>